<reference evidence="3" key="1">
    <citation type="submission" date="2023-01" db="EMBL/GenBank/DDBJ databases">
        <title>Key to firefly adult light organ development and bioluminescence: homeobox transcription factors regulate luciferase expression and transportation to peroxisome.</title>
        <authorList>
            <person name="Fu X."/>
        </authorList>
    </citation>
    <scope>NUCLEOTIDE SEQUENCE [LARGE SCALE GENOMIC DNA]</scope>
</reference>
<dbReference type="EMBL" id="JARPUR010000004">
    <property type="protein sequence ID" value="KAK4877037.1"/>
    <property type="molecule type" value="Genomic_DNA"/>
</dbReference>
<evidence type="ECO:0000256" key="1">
    <source>
        <dbReference type="SAM" id="MobiDB-lite"/>
    </source>
</evidence>
<comment type="caution">
    <text evidence="2">The sequence shown here is derived from an EMBL/GenBank/DDBJ whole genome shotgun (WGS) entry which is preliminary data.</text>
</comment>
<feature type="compositionally biased region" description="Basic and acidic residues" evidence="1">
    <location>
        <begin position="60"/>
        <end position="72"/>
    </location>
</feature>
<dbReference type="PANTHER" id="PTHR10773">
    <property type="entry name" value="DNA-DIRECTED RNA POLYMERASES I, II, AND III SUBUNIT RPABC2"/>
    <property type="match status" value="1"/>
</dbReference>
<dbReference type="PANTHER" id="PTHR10773:SF19">
    <property type="match status" value="1"/>
</dbReference>
<proteinExistence type="predicted"/>
<gene>
    <name evidence="2" type="ORF">RN001_009543</name>
</gene>
<accession>A0AAN7SDX7</accession>
<feature type="region of interest" description="Disordered" evidence="1">
    <location>
        <begin position="21"/>
        <end position="72"/>
    </location>
</feature>
<protein>
    <submittedName>
        <fullName evidence="2">Uncharacterized protein</fullName>
    </submittedName>
</protein>
<organism evidence="2 3">
    <name type="scientific">Aquatica leii</name>
    <dbReference type="NCBI Taxonomy" id="1421715"/>
    <lineage>
        <taxon>Eukaryota</taxon>
        <taxon>Metazoa</taxon>
        <taxon>Ecdysozoa</taxon>
        <taxon>Arthropoda</taxon>
        <taxon>Hexapoda</taxon>
        <taxon>Insecta</taxon>
        <taxon>Pterygota</taxon>
        <taxon>Neoptera</taxon>
        <taxon>Endopterygota</taxon>
        <taxon>Coleoptera</taxon>
        <taxon>Polyphaga</taxon>
        <taxon>Elateriformia</taxon>
        <taxon>Elateroidea</taxon>
        <taxon>Lampyridae</taxon>
        <taxon>Luciolinae</taxon>
        <taxon>Aquatica</taxon>
    </lineage>
</organism>
<keyword evidence="3" id="KW-1185">Reference proteome</keyword>
<evidence type="ECO:0000313" key="2">
    <source>
        <dbReference type="EMBL" id="KAK4877037.1"/>
    </source>
</evidence>
<name>A0AAN7SDX7_9COLE</name>
<dbReference type="AlphaFoldDB" id="A0AAN7SDX7"/>
<evidence type="ECO:0000313" key="3">
    <source>
        <dbReference type="Proteomes" id="UP001353858"/>
    </source>
</evidence>
<dbReference type="Proteomes" id="UP001353858">
    <property type="component" value="Unassembled WGS sequence"/>
</dbReference>
<sequence>MAFKKILQTEVGNKNFKKVNQLQAKAKKRKSLGKYNLSSSEPDPFATDHDSDDPDFVPSDTDHKSRGEQQHVDIERGNVKKKCRKKTRHTESWRRNVIRSSRNSGAEYVNWKGNVQSERKLKPPCQNCRNKCSEKFTEDERKSIFTNFWSLADINRQRDFLSKFVTAEEKQRCRKRPRIKDISEAGEGQVRNGEAAEKKQPKQSILYSYLSQKHSVKIRHTFLEPGHTQTEGACVHSVIEKASRHISVYTPQQWYSVVRTAKRKKPYYTVYELPQKDVYDLKVTFDHYPKFIAVDI</sequence>
<feature type="region of interest" description="Disordered" evidence="1">
    <location>
        <begin position="176"/>
        <end position="199"/>
    </location>
</feature>